<accession>A0A383ESM0</accession>
<keyword evidence="5" id="KW-0067">ATP-binding</keyword>
<dbReference type="PROSITE" id="PS50109">
    <property type="entry name" value="HIS_KIN"/>
    <property type="match status" value="1"/>
</dbReference>
<sequence>DATQLSQAFLNIILNAAEAMPDGGTLRITTRREGSELRVAFADSGPGMTEAQRERAFTGMLSTTKEKGGGLGLAIVAKVAEAHGGRVELESEEGWGTVITFCLAAE</sequence>
<dbReference type="SMART" id="SM00387">
    <property type="entry name" value="HATPase_c"/>
    <property type="match status" value="1"/>
</dbReference>
<organism evidence="8">
    <name type="scientific">marine metagenome</name>
    <dbReference type="NCBI Taxonomy" id="408172"/>
    <lineage>
        <taxon>unclassified sequences</taxon>
        <taxon>metagenomes</taxon>
        <taxon>ecological metagenomes</taxon>
    </lineage>
</organism>
<dbReference type="InterPro" id="IPR003594">
    <property type="entry name" value="HATPase_dom"/>
</dbReference>
<feature type="domain" description="Histidine kinase" evidence="7">
    <location>
        <begin position="1"/>
        <end position="106"/>
    </location>
</feature>
<keyword evidence="3" id="KW-0547">Nucleotide-binding</keyword>
<dbReference type="Gene3D" id="3.30.565.10">
    <property type="entry name" value="Histidine kinase-like ATPase, C-terminal domain"/>
    <property type="match status" value="1"/>
</dbReference>
<dbReference type="InterPro" id="IPR036890">
    <property type="entry name" value="HATPase_C_sf"/>
</dbReference>
<evidence type="ECO:0000256" key="6">
    <source>
        <dbReference type="ARBA" id="ARBA00023012"/>
    </source>
</evidence>
<dbReference type="EMBL" id="UINC01228359">
    <property type="protein sequence ID" value="SVE59639.1"/>
    <property type="molecule type" value="Genomic_DNA"/>
</dbReference>
<evidence type="ECO:0000256" key="2">
    <source>
        <dbReference type="ARBA" id="ARBA00022679"/>
    </source>
</evidence>
<dbReference type="GO" id="GO:0016301">
    <property type="term" value="F:kinase activity"/>
    <property type="evidence" value="ECO:0007669"/>
    <property type="project" value="UniProtKB-KW"/>
</dbReference>
<feature type="non-terminal residue" evidence="8">
    <location>
        <position position="1"/>
    </location>
</feature>
<keyword evidence="1" id="KW-0597">Phosphoprotein</keyword>
<dbReference type="CDD" id="cd00075">
    <property type="entry name" value="HATPase"/>
    <property type="match status" value="1"/>
</dbReference>
<dbReference type="GO" id="GO:0000160">
    <property type="term" value="P:phosphorelay signal transduction system"/>
    <property type="evidence" value="ECO:0007669"/>
    <property type="project" value="UniProtKB-KW"/>
</dbReference>
<evidence type="ECO:0000256" key="5">
    <source>
        <dbReference type="ARBA" id="ARBA00022840"/>
    </source>
</evidence>
<evidence type="ECO:0000256" key="3">
    <source>
        <dbReference type="ARBA" id="ARBA00022741"/>
    </source>
</evidence>
<dbReference type="GO" id="GO:0005524">
    <property type="term" value="F:ATP binding"/>
    <property type="evidence" value="ECO:0007669"/>
    <property type="project" value="UniProtKB-KW"/>
</dbReference>
<keyword evidence="4" id="KW-0418">Kinase</keyword>
<dbReference type="PANTHER" id="PTHR43065:SF10">
    <property type="entry name" value="PEROXIDE STRESS-ACTIVATED HISTIDINE KINASE MAK3"/>
    <property type="match status" value="1"/>
</dbReference>
<dbReference type="InterPro" id="IPR005467">
    <property type="entry name" value="His_kinase_dom"/>
</dbReference>
<reference evidence="8" key="1">
    <citation type="submission" date="2018-05" db="EMBL/GenBank/DDBJ databases">
        <authorList>
            <person name="Lanie J.A."/>
            <person name="Ng W.-L."/>
            <person name="Kazmierczak K.M."/>
            <person name="Andrzejewski T.M."/>
            <person name="Davidsen T.M."/>
            <person name="Wayne K.J."/>
            <person name="Tettelin H."/>
            <person name="Glass J.I."/>
            <person name="Rusch D."/>
            <person name="Podicherti R."/>
            <person name="Tsui H.-C.T."/>
            <person name="Winkler M.E."/>
        </authorList>
    </citation>
    <scope>NUCLEOTIDE SEQUENCE</scope>
</reference>
<evidence type="ECO:0000256" key="4">
    <source>
        <dbReference type="ARBA" id="ARBA00022777"/>
    </source>
</evidence>
<gene>
    <name evidence="8" type="ORF">METZ01_LOCUS512493</name>
</gene>
<evidence type="ECO:0000259" key="7">
    <source>
        <dbReference type="PROSITE" id="PS50109"/>
    </source>
</evidence>
<dbReference type="InterPro" id="IPR004358">
    <property type="entry name" value="Sig_transdc_His_kin-like_C"/>
</dbReference>
<evidence type="ECO:0000256" key="1">
    <source>
        <dbReference type="ARBA" id="ARBA00022553"/>
    </source>
</evidence>
<dbReference type="Pfam" id="PF02518">
    <property type="entry name" value="HATPase_c"/>
    <property type="match status" value="1"/>
</dbReference>
<dbReference type="PRINTS" id="PR00344">
    <property type="entry name" value="BCTRLSENSOR"/>
</dbReference>
<dbReference type="SUPFAM" id="SSF55874">
    <property type="entry name" value="ATPase domain of HSP90 chaperone/DNA topoisomerase II/histidine kinase"/>
    <property type="match status" value="1"/>
</dbReference>
<name>A0A383ESM0_9ZZZZ</name>
<dbReference type="PANTHER" id="PTHR43065">
    <property type="entry name" value="SENSOR HISTIDINE KINASE"/>
    <property type="match status" value="1"/>
</dbReference>
<dbReference type="AlphaFoldDB" id="A0A383ESM0"/>
<evidence type="ECO:0000313" key="8">
    <source>
        <dbReference type="EMBL" id="SVE59639.1"/>
    </source>
</evidence>
<protein>
    <recommendedName>
        <fullName evidence="7">Histidine kinase domain-containing protein</fullName>
    </recommendedName>
</protein>
<keyword evidence="2" id="KW-0808">Transferase</keyword>
<proteinExistence type="predicted"/>
<keyword evidence="6" id="KW-0902">Two-component regulatory system</keyword>